<dbReference type="EMBL" id="FNPB01000001">
    <property type="protein sequence ID" value="SDX65636.1"/>
    <property type="molecule type" value="Genomic_DNA"/>
</dbReference>
<protein>
    <recommendedName>
        <fullName evidence="4">Winged helix DNA-binding domain-containing protein</fullName>
    </recommendedName>
</protein>
<evidence type="ECO:0000313" key="2">
    <source>
        <dbReference type="EMBL" id="SDX65636.1"/>
    </source>
</evidence>
<evidence type="ECO:0000313" key="3">
    <source>
        <dbReference type="Proteomes" id="UP000199170"/>
    </source>
</evidence>
<gene>
    <name evidence="2" type="ORF">SAMN04487946_101569</name>
</gene>
<reference evidence="3" key="1">
    <citation type="submission" date="2016-10" db="EMBL/GenBank/DDBJ databases">
        <authorList>
            <person name="Varghese N."/>
            <person name="Submissions S."/>
        </authorList>
    </citation>
    <scope>NUCLEOTIDE SEQUENCE [LARGE SCALE GENOMIC DNA]</scope>
    <source>
        <strain evidence="3">CGMCC 1.10118</strain>
    </source>
</reference>
<evidence type="ECO:0000256" key="1">
    <source>
        <dbReference type="SAM" id="Coils"/>
    </source>
</evidence>
<sequence>MTEPELRDKEQIILQQIRSGNDDVQKITSETTLENHHVTYAFQKLEQHGLLTVSKPDGTVERVIEGQKRVFQHPKQAQLTEKGQQYLEHSERTDLDEYENLSHSELVEKTHELENRVEELERKFEVFRDQVQKLI</sequence>
<dbReference type="Gene3D" id="1.10.10.10">
    <property type="entry name" value="Winged helix-like DNA-binding domain superfamily/Winged helix DNA-binding domain"/>
    <property type="match status" value="1"/>
</dbReference>
<keyword evidence="3" id="KW-1185">Reference proteome</keyword>
<dbReference type="OrthoDB" id="275432at2157"/>
<feature type="coiled-coil region" evidence="1">
    <location>
        <begin position="103"/>
        <end position="130"/>
    </location>
</feature>
<name>A0A1H3DGV3_9EURY</name>
<organism evidence="2 3">
    <name type="scientific">Halobellus clavatus</name>
    <dbReference type="NCBI Taxonomy" id="660517"/>
    <lineage>
        <taxon>Archaea</taxon>
        <taxon>Methanobacteriati</taxon>
        <taxon>Methanobacteriota</taxon>
        <taxon>Stenosarchaea group</taxon>
        <taxon>Halobacteria</taxon>
        <taxon>Halobacteriales</taxon>
        <taxon>Haloferacaceae</taxon>
        <taxon>Halobellus</taxon>
    </lineage>
</organism>
<keyword evidence="1" id="KW-0175">Coiled coil</keyword>
<dbReference type="InterPro" id="IPR036388">
    <property type="entry name" value="WH-like_DNA-bd_sf"/>
</dbReference>
<accession>A0A1H3DGV3</accession>
<evidence type="ECO:0008006" key="4">
    <source>
        <dbReference type="Google" id="ProtNLM"/>
    </source>
</evidence>
<dbReference type="STRING" id="660517.SAMN04487946_101569"/>
<dbReference type="AlphaFoldDB" id="A0A1H3DGV3"/>
<proteinExistence type="predicted"/>
<dbReference type="RefSeq" id="WP_089764902.1">
    <property type="nucleotide sequence ID" value="NZ_FNPB01000001.1"/>
</dbReference>
<dbReference type="Proteomes" id="UP000199170">
    <property type="component" value="Unassembled WGS sequence"/>
</dbReference>